<name>A0A4P6EWR5_9BACL</name>
<dbReference type="PIRSF" id="PIRSF006078">
    <property type="entry name" value="GlxK"/>
    <property type="match status" value="1"/>
</dbReference>
<keyword evidence="6" id="KW-1185">Reference proteome</keyword>
<protein>
    <submittedName>
        <fullName evidence="5">Glycerate kinase</fullName>
    </submittedName>
</protein>
<sequence>MKIVIAPDKFKGSLTADEAAAAIERGVRRAVPDADTIRIPVADGGEGTLDSLVAAAGGSKTPVAVTGPLGEPVTAEYGVIGGGRTAVIEMALASGLLLVPAEQRDPLRATTYGTGELIRHALDAGCREFIIALGGSATNDGGAGMLQALGMKLLGAEGQSVPPGGGQLGRIAKIDAAQWDKRIAESAFTIAADVQNPFIGAEGATRVFGPQKGAGPAVIEQLEQAMSSWADRIAEATGMRLHDKPGAGAAGGLSGAFLAFFPARMRRGIDVVMEQAGVSRLLQGADLVLTGEGRIDGQTAGGKAPLGIAQEAKRQGVPAIALAGAVGDGVAALHAHGLCSVHSIASSPMPAEEAMASAAQLLEQAAEQIMRAFACGRR</sequence>
<keyword evidence="2 4" id="KW-0808">Transferase</keyword>
<proteinExistence type="inferred from homology"/>
<dbReference type="InterPro" id="IPR036129">
    <property type="entry name" value="Glycerate_kinase_sf"/>
</dbReference>
<dbReference type="NCBIfam" id="TIGR00045">
    <property type="entry name" value="glycerate kinase"/>
    <property type="match status" value="1"/>
</dbReference>
<dbReference type="Gene3D" id="3.40.50.10350">
    <property type="entry name" value="Glycerate kinase, domain 1"/>
    <property type="match status" value="1"/>
</dbReference>
<dbReference type="Pfam" id="PF02595">
    <property type="entry name" value="Gly_kinase"/>
    <property type="match status" value="1"/>
</dbReference>
<dbReference type="InterPro" id="IPR018193">
    <property type="entry name" value="Glyc_kinase_flavodox-like_fold"/>
</dbReference>
<evidence type="ECO:0000256" key="3">
    <source>
        <dbReference type="ARBA" id="ARBA00022777"/>
    </source>
</evidence>
<keyword evidence="3 4" id="KW-0418">Kinase</keyword>
<dbReference type="RefSeq" id="WP_129442097.1">
    <property type="nucleotide sequence ID" value="NZ_CP035492.1"/>
</dbReference>
<gene>
    <name evidence="5" type="ORF">ET464_14635</name>
</gene>
<comment type="similarity">
    <text evidence="1 4">Belongs to the glycerate kinase type-1 family.</text>
</comment>
<evidence type="ECO:0000256" key="2">
    <source>
        <dbReference type="ARBA" id="ARBA00022679"/>
    </source>
</evidence>
<evidence type="ECO:0000256" key="1">
    <source>
        <dbReference type="ARBA" id="ARBA00006284"/>
    </source>
</evidence>
<dbReference type="InterPro" id="IPR004381">
    <property type="entry name" value="Glycerate_kinase"/>
</dbReference>
<evidence type="ECO:0000313" key="5">
    <source>
        <dbReference type="EMBL" id="QAY67442.1"/>
    </source>
</evidence>
<dbReference type="Proteomes" id="UP000293568">
    <property type="component" value="Chromosome"/>
</dbReference>
<organism evidence="5 6">
    <name type="scientific">Paenibacillus protaetiae</name>
    <dbReference type="NCBI Taxonomy" id="2509456"/>
    <lineage>
        <taxon>Bacteria</taxon>
        <taxon>Bacillati</taxon>
        <taxon>Bacillota</taxon>
        <taxon>Bacilli</taxon>
        <taxon>Bacillales</taxon>
        <taxon>Paenibacillaceae</taxon>
        <taxon>Paenibacillus</taxon>
    </lineage>
</organism>
<evidence type="ECO:0000256" key="4">
    <source>
        <dbReference type="PIRNR" id="PIRNR006078"/>
    </source>
</evidence>
<dbReference type="SUPFAM" id="SSF110738">
    <property type="entry name" value="Glycerate kinase I"/>
    <property type="match status" value="1"/>
</dbReference>
<reference evidence="5 6" key="1">
    <citation type="submission" date="2019-01" db="EMBL/GenBank/DDBJ databases">
        <title>Genome sequencing of strain FW100M-2.</title>
        <authorList>
            <person name="Heo J."/>
            <person name="Kim S.-J."/>
            <person name="Kim J.-S."/>
            <person name="Hong S.-B."/>
            <person name="Kwon S.-W."/>
        </authorList>
    </citation>
    <scope>NUCLEOTIDE SEQUENCE [LARGE SCALE GENOMIC DNA]</scope>
    <source>
        <strain evidence="5 6">FW100M-2</strain>
    </source>
</reference>
<dbReference type="EMBL" id="CP035492">
    <property type="protein sequence ID" value="QAY67442.1"/>
    <property type="molecule type" value="Genomic_DNA"/>
</dbReference>
<dbReference type="GO" id="GO:0008887">
    <property type="term" value="F:glycerate kinase activity"/>
    <property type="evidence" value="ECO:0007669"/>
    <property type="project" value="UniProtKB-UniRule"/>
</dbReference>
<dbReference type="PANTHER" id="PTHR21599">
    <property type="entry name" value="GLYCERATE KINASE"/>
    <property type="match status" value="1"/>
</dbReference>
<accession>A0A4P6EWR5</accession>
<dbReference type="AlphaFoldDB" id="A0A4P6EWR5"/>
<evidence type="ECO:0000313" key="6">
    <source>
        <dbReference type="Proteomes" id="UP000293568"/>
    </source>
</evidence>
<dbReference type="InterPro" id="IPR018197">
    <property type="entry name" value="Glycerate_kinase_RE-like"/>
</dbReference>
<dbReference type="Gene3D" id="3.90.1510.10">
    <property type="entry name" value="Glycerate kinase, domain 2"/>
    <property type="match status" value="1"/>
</dbReference>
<dbReference type="OrthoDB" id="9774290at2"/>
<dbReference type="PANTHER" id="PTHR21599:SF0">
    <property type="entry name" value="GLYCERATE KINASE"/>
    <property type="match status" value="1"/>
</dbReference>
<dbReference type="KEGG" id="pprt:ET464_14635"/>
<dbReference type="GO" id="GO:0031388">
    <property type="term" value="P:organic acid phosphorylation"/>
    <property type="evidence" value="ECO:0007669"/>
    <property type="project" value="UniProtKB-UniRule"/>
</dbReference>